<feature type="transmembrane region" description="Helical" evidence="5">
    <location>
        <begin position="49"/>
        <end position="76"/>
    </location>
</feature>
<comment type="subcellular location">
    <subcellularLocation>
        <location evidence="1">Membrane</location>
    </subcellularLocation>
</comment>
<evidence type="ECO:0000256" key="2">
    <source>
        <dbReference type="ARBA" id="ARBA00022692"/>
    </source>
</evidence>
<proteinExistence type="predicted"/>
<reference evidence="8 9" key="1">
    <citation type="submission" date="2025-05" db="UniProtKB">
        <authorList>
            <consortium name="RefSeq"/>
        </authorList>
    </citation>
    <scope>IDENTIFICATION</scope>
</reference>
<feature type="domain" description="G-protein coupled receptors family 1 profile" evidence="6">
    <location>
        <begin position="69"/>
        <end position="348"/>
    </location>
</feature>
<evidence type="ECO:0000313" key="8">
    <source>
        <dbReference type="RefSeq" id="XP_035827805.1"/>
    </source>
</evidence>
<feature type="transmembrane region" description="Helical" evidence="5">
    <location>
        <begin position="281"/>
        <end position="307"/>
    </location>
</feature>
<dbReference type="GeneID" id="101852874"/>
<feature type="transmembrane region" description="Helical" evidence="5">
    <location>
        <begin position="327"/>
        <end position="351"/>
    </location>
</feature>
<keyword evidence="7" id="KW-1185">Reference proteome</keyword>
<dbReference type="InterPro" id="IPR000276">
    <property type="entry name" value="GPCR_Rhodpsn"/>
</dbReference>
<sequence>MEIPKAANNSVIIESVDVNSTRNTAETNGSLTSVTTARGGELDRETTEIVIYALVVVVLPTLAGFGITGNVMSLCVLVRHGLDKSYNVLLVVLACSDSSFLLSMLCYGFTASNGYRYLDQKKSFYFLFFQVLQVMDYAGAWTSFTMPLFITAERILAVCFPLKMTRIVSPRRTFCIVAFVALSLYCTMIYLTIISNSRFQLYNSTFGNHSNSTTRELDIIDLSKLRNTLDTTEAITEFSKFLFGPFPVSIVLVGCIVLVVKIKMATLKRNQMTSNVSKDSSVVRVTMTLLVVCFVYAVCSFVIFILHSNIFKDHYSGDSEEEQMVQIILGEVVNSVALINCSVNFIIYVVMNRRFRYTYVQMFAPRCLAGSSGGSSASSASS</sequence>
<dbReference type="Pfam" id="PF00001">
    <property type="entry name" value="7tm_1"/>
    <property type="match status" value="1"/>
</dbReference>
<dbReference type="PROSITE" id="PS50262">
    <property type="entry name" value="G_PROTEIN_RECEP_F1_2"/>
    <property type="match status" value="1"/>
</dbReference>
<dbReference type="PRINTS" id="PR00237">
    <property type="entry name" value="GPCRRHODOPSN"/>
</dbReference>
<feature type="transmembrane region" description="Helical" evidence="5">
    <location>
        <begin position="241"/>
        <end position="260"/>
    </location>
</feature>
<dbReference type="PANTHER" id="PTHR46641:SF2">
    <property type="entry name" value="FMRFAMIDE RECEPTOR"/>
    <property type="match status" value="1"/>
</dbReference>
<feature type="transmembrane region" description="Helical" evidence="5">
    <location>
        <begin position="173"/>
        <end position="194"/>
    </location>
</feature>
<dbReference type="RefSeq" id="XP_035827806.1">
    <property type="nucleotide sequence ID" value="XM_035971913.1"/>
</dbReference>
<dbReference type="InterPro" id="IPR017452">
    <property type="entry name" value="GPCR_Rhodpsn_7TM"/>
</dbReference>
<keyword evidence="2 5" id="KW-0812">Transmembrane</keyword>
<evidence type="ECO:0000256" key="3">
    <source>
        <dbReference type="ARBA" id="ARBA00022989"/>
    </source>
</evidence>
<dbReference type="Gene3D" id="1.20.1070.10">
    <property type="entry name" value="Rhodopsin 7-helix transmembrane proteins"/>
    <property type="match status" value="1"/>
</dbReference>
<dbReference type="RefSeq" id="XP_035827805.1">
    <property type="nucleotide sequence ID" value="XM_035971912.1"/>
</dbReference>
<evidence type="ECO:0000256" key="1">
    <source>
        <dbReference type="ARBA" id="ARBA00004370"/>
    </source>
</evidence>
<dbReference type="SUPFAM" id="SSF81321">
    <property type="entry name" value="Family A G protein-coupled receptor-like"/>
    <property type="match status" value="1"/>
</dbReference>
<evidence type="ECO:0000313" key="7">
    <source>
        <dbReference type="Proteomes" id="UP000694888"/>
    </source>
</evidence>
<gene>
    <name evidence="8 9" type="primary">LOC101852874</name>
</gene>
<dbReference type="Proteomes" id="UP000694888">
    <property type="component" value="Unplaced"/>
</dbReference>
<evidence type="ECO:0000259" key="6">
    <source>
        <dbReference type="PROSITE" id="PS50262"/>
    </source>
</evidence>
<organism evidence="7 9">
    <name type="scientific">Aplysia californica</name>
    <name type="common">California sea hare</name>
    <dbReference type="NCBI Taxonomy" id="6500"/>
    <lineage>
        <taxon>Eukaryota</taxon>
        <taxon>Metazoa</taxon>
        <taxon>Spiralia</taxon>
        <taxon>Lophotrochozoa</taxon>
        <taxon>Mollusca</taxon>
        <taxon>Gastropoda</taxon>
        <taxon>Heterobranchia</taxon>
        <taxon>Euthyneura</taxon>
        <taxon>Tectipleura</taxon>
        <taxon>Aplysiida</taxon>
        <taxon>Aplysioidea</taxon>
        <taxon>Aplysiidae</taxon>
        <taxon>Aplysia</taxon>
    </lineage>
</organism>
<name>A0ABM1VZG3_APLCA</name>
<keyword evidence="3 5" id="KW-1133">Transmembrane helix</keyword>
<evidence type="ECO:0000313" key="9">
    <source>
        <dbReference type="RefSeq" id="XP_035827806.1"/>
    </source>
</evidence>
<evidence type="ECO:0000256" key="5">
    <source>
        <dbReference type="SAM" id="Phobius"/>
    </source>
</evidence>
<protein>
    <submittedName>
        <fullName evidence="8 9">FMRFamide receptor</fullName>
    </submittedName>
</protein>
<keyword evidence="4 5" id="KW-0472">Membrane</keyword>
<feature type="transmembrane region" description="Helical" evidence="5">
    <location>
        <begin position="88"/>
        <end position="112"/>
    </location>
</feature>
<dbReference type="InterPro" id="IPR052954">
    <property type="entry name" value="GPCR-Ligand_Int"/>
</dbReference>
<keyword evidence="8 9" id="KW-0675">Receptor</keyword>
<dbReference type="PANTHER" id="PTHR46641">
    <property type="entry name" value="FMRFAMIDE RECEPTOR-RELATED"/>
    <property type="match status" value="1"/>
</dbReference>
<evidence type="ECO:0000256" key="4">
    <source>
        <dbReference type="ARBA" id="ARBA00023136"/>
    </source>
</evidence>
<accession>A0ABM1VZG3</accession>